<evidence type="ECO:0000313" key="2">
    <source>
        <dbReference type="Proteomes" id="UP000652761"/>
    </source>
</evidence>
<sequence length="137" mass="14626">MVCMAGVLCRDEAGCAHFGAAHLGPGLADGAWARCEGALAEEAPGEASDDAGPVVLRWRPAALAILVCCVGDPGGSRASIKGLEVFFSRRFGWWEDSRFGESSLCFLCPAIVEIIRLQRRATGIFRGSAYFDVCEEL</sequence>
<proteinExistence type="predicted"/>
<gene>
    <name evidence="1" type="ORF">Taro_018036</name>
</gene>
<comment type="caution">
    <text evidence="1">The sequence shown here is derived from an EMBL/GenBank/DDBJ whole genome shotgun (WGS) entry which is preliminary data.</text>
</comment>
<name>A0A843USV6_COLES</name>
<protein>
    <submittedName>
        <fullName evidence="1">Uncharacterized protein</fullName>
    </submittedName>
</protein>
<dbReference type="EMBL" id="NMUH01000833">
    <property type="protein sequence ID" value="MQL85516.1"/>
    <property type="molecule type" value="Genomic_DNA"/>
</dbReference>
<accession>A0A843USV6</accession>
<evidence type="ECO:0000313" key="1">
    <source>
        <dbReference type="EMBL" id="MQL85516.1"/>
    </source>
</evidence>
<dbReference type="AlphaFoldDB" id="A0A843USV6"/>
<keyword evidence="2" id="KW-1185">Reference proteome</keyword>
<organism evidence="1 2">
    <name type="scientific">Colocasia esculenta</name>
    <name type="common">Wild taro</name>
    <name type="synonym">Arum esculentum</name>
    <dbReference type="NCBI Taxonomy" id="4460"/>
    <lineage>
        <taxon>Eukaryota</taxon>
        <taxon>Viridiplantae</taxon>
        <taxon>Streptophyta</taxon>
        <taxon>Embryophyta</taxon>
        <taxon>Tracheophyta</taxon>
        <taxon>Spermatophyta</taxon>
        <taxon>Magnoliopsida</taxon>
        <taxon>Liliopsida</taxon>
        <taxon>Araceae</taxon>
        <taxon>Aroideae</taxon>
        <taxon>Colocasieae</taxon>
        <taxon>Colocasia</taxon>
    </lineage>
</organism>
<reference evidence="1" key="1">
    <citation type="submission" date="2017-07" db="EMBL/GenBank/DDBJ databases">
        <title>Taro Niue Genome Assembly and Annotation.</title>
        <authorList>
            <person name="Atibalentja N."/>
            <person name="Keating K."/>
            <person name="Fields C.J."/>
        </authorList>
    </citation>
    <scope>NUCLEOTIDE SEQUENCE</scope>
    <source>
        <strain evidence="1">Niue_2</strain>
        <tissue evidence="1">Leaf</tissue>
    </source>
</reference>
<dbReference type="Proteomes" id="UP000652761">
    <property type="component" value="Unassembled WGS sequence"/>
</dbReference>